<dbReference type="AlphaFoldDB" id="A0A6V8LTJ8"/>
<comment type="caution">
    <text evidence="2">The sequence shown here is derived from an EMBL/GenBank/DDBJ whole genome shotgun (WGS) entry which is preliminary data.</text>
</comment>
<evidence type="ECO:0008006" key="4">
    <source>
        <dbReference type="Google" id="ProtNLM"/>
    </source>
</evidence>
<gene>
    <name evidence="2" type="ORF">NNJEOMEG_01482</name>
</gene>
<dbReference type="PANTHER" id="PTHR35271:SF1">
    <property type="entry name" value="ABC TRANSPORTER, SUBSTRATE-BINDING LIPOPROTEIN"/>
    <property type="match status" value="1"/>
</dbReference>
<proteinExistence type="predicted"/>
<feature type="chain" id="PRO_5028951824" description="ABC-type sugar transport system, periplasmic component" evidence="1">
    <location>
        <begin position="29"/>
        <end position="346"/>
    </location>
</feature>
<dbReference type="EMBL" id="BLTE01000005">
    <property type="protein sequence ID" value="GFK93648.1"/>
    <property type="molecule type" value="Genomic_DNA"/>
</dbReference>
<reference evidence="2 3" key="2">
    <citation type="submission" date="2020-05" db="EMBL/GenBank/DDBJ databases">
        <title>Draft genome sequence of Desulfovibrio sp. strainFSS-1.</title>
        <authorList>
            <person name="Shimoshige H."/>
            <person name="Kobayashi H."/>
            <person name="Maekawa T."/>
        </authorList>
    </citation>
    <scope>NUCLEOTIDE SEQUENCE [LARGE SCALE GENOMIC DNA]</scope>
    <source>
        <strain evidence="2 3">SIID29052-01</strain>
    </source>
</reference>
<dbReference type="RefSeq" id="WP_173082887.1">
    <property type="nucleotide sequence ID" value="NZ_BLTE01000005.1"/>
</dbReference>
<protein>
    <recommendedName>
        <fullName evidence="4">ABC-type sugar transport system, periplasmic component</fullName>
    </recommendedName>
</protein>
<feature type="signal peptide" evidence="1">
    <location>
        <begin position="1"/>
        <end position="28"/>
    </location>
</feature>
<accession>A0A6V8LTJ8</accession>
<evidence type="ECO:0000313" key="2">
    <source>
        <dbReference type="EMBL" id="GFK93648.1"/>
    </source>
</evidence>
<dbReference type="Pfam" id="PF04392">
    <property type="entry name" value="ABC_sub_bind"/>
    <property type="match status" value="1"/>
</dbReference>
<dbReference type="PANTHER" id="PTHR35271">
    <property type="entry name" value="ABC TRANSPORTER, SUBSTRATE-BINDING LIPOPROTEIN-RELATED"/>
    <property type="match status" value="1"/>
</dbReference>
<evidence type="ECO:0000313" key="3">
    <source>
        <dbReference type="Proteomes" id="UP000494245"/>
    </source>
</evidence>
<dbReference type="InterPro" id="IPR007487">
    <property type="entry name" value="ABC_transpt-TYRBP-like"/>
</dbReference>
<dbReference type="Gene3D" id="3.40.50.2300">
    <property type="match status" value="2"/>
</dbReference>
<evidence type="ECO:0000256" key="1">
    <source>
        <dbReference type="SAM" id="SignalP"/>
    </source>
</evidence>
<sequence length="346" mass="38276">MSPNGRSSTVPALVLAGLLLCLAAPSPAQTPRAETPLRVFVVQSYNQEYVWTRTINEGLREALRGLDVVIEFFYLDAKRKPDPDNLRRVAREALARIEARRPQVVVAVDDPAQAYLVEPFLKGRASPQVIFCGVNAPLALYGYPAANVSGVRERWHFREGFAFLRQLFPDVGSVALLLDESESAGFVLDDLREDQRLNGPFAVRLAAVEQVATFQAWRRKVLELQERADALALGLYHSLVDEETGLVVPPEQVAAWNDTVVRKPTLGFTDFSRDHGHLAGVLESGHEQGFLAGGMVREILTTRVAAGTLPVRINDQGIVFLNLRTAERLGLKIPYEFIEAGEVVVR</sequence>
<reference evidence="2 3" key="1">
    <citation type="submission" date="2020-04" db="EMBL/GenBank/DDBJ databases">
        <authorList>
            <consortium name="Desulfovibrio sp. FSS-1 genome sequencing consortium"/>
            <person name="Shimoshige H."/>
            <person name="Kobayashi H."/>
            <person name="Maekawa T."/>
        </authorList>
    </citation>
    <scope>NUCLEOTIDE SEQUENCE [LARGE SCALE GENOMIC DNA]</scope>
    <source>
        <strain evidence="2 3">SIID29052-01</strain>
    </source>
</reference>
<name>A0A6V8LTJ8_9BACT</name>
<keyword evidence="3" id="KW-1185">Reference proteome</keyword>
<dbReference type="Proteomes" id="UP000494245">
    <property type="component" value="Unassembled WGS sequence"/>
</dbReference>
<organism evidence="2 3">
    <name type="scientific">Fundidesulfovibrio magnetotacticus</name>
    <dbReference type="NCBI Taxonomy" id="2730080"/>
    <lineage>
        <taxon>Bacteria</taxon>
        <taxon>Pseudomonadati</taxon>
        <taxon>Thermodesulfobacteriota</taxon>
        <taxon>Desulfovibrionia</taxon>
        <taxon>Desulfovibrionales</taxon>
        <taxon>Desulfovibrionaceae</taxon>
        <taxon>Fundidesulfovibrio</taxon>
    </lineage>
</organism>
<keyword evidence="1" id="KW-0732">Signal</keyword>